<name>A0A413VW19_9BACE</name>
<proteinExistence type="predicted"/>
<accession>A0A413VW19</accession>
<feature type="chain" id="PRO_5019289714" description="Protein SirB1 N-terminal domain-containing protein" evidence="1">
    <location>
        <begin position="19"/>
        <end position="362"/>
    </location>
</feature>
<evidence type="ECO:0000313" key="3">
    <source>
        <dbReference type="Proteomes" id="UP000284379"/>
    </source>
</evidence>
<dbReference type="RefSeq" id="WP_122200934.1">
    <property type="nucleotide sequence ID" value="NZ_JADNOD010000004.1"/>
</dbReference>
<evidence type="ECO:0000256" key="1">
    <source>
        <dbReference type="SAM" id="SignalP"/>
    </source>
</evidence>
<dbReference type="AlphaFoldDB" id="A0A413VW19"/>
<comment type="caution">
    <text evidence="2">The sequence shown here is derived from an EMBL/GenBank/DDBJ whole genome shotgun (WGS) entry which is preliminary data.</text>
</comment>
<dbReference type="EMBL" id="QSGO01000002">
    <property type="protein sequence ID" value="RHB37815.1"/>
    <property type="molecule type" value="Genomic_DNA"/>
</dbReference>
<dbReference type="Proteomes" id="UP000284379">
    <property type="component" value="Unassembled WGS sequence"/>
</dbReference>
<sequence>MKRLIYILPFIIFLQLNAQTFSSGQKWADFHTNKNALSHHVPANIQKHFDIAINEINQMLKGEKPLSFKKAVFLVENAYYEGKMSWEDYNNEILRIKPILNKMIDNRNLRQYKTAGNWAVFTYMSDSIPENNFKPYQYDFENFMSDSDLESSLVSRLLKTKRGNCRSLPFLYKILANEVNVEAFIAIAPMHCYVKHRDEKGNWWNLEMTTGTFSRSSFIMETFNVSEIAIENGLFMKSLSDIESVAYCICDLLNYYEYKTGRYSDDFIRKCYSIGLQYYPNSQLQTNKGNDLKFRLDNKITDMGLKEYRDIISYPELMKEFEAMDSTFKYLTKIGYSTIKPEDYEKMVNDIKAKQTKLNTEK</sequence>
<evidence type="ECO:0000313" key="2">
    <source>
        <dbReference type="EMBL" id="RHB37815.1"/>
    </source>
</evidence>
<evidence type="ECO:0008006" key="4">
    <source>
        <dbReference type="Google" id="ProtNLM"/>
    </source>
</evidence>
<organism evidence="2 3">
    <name type="scientific">Bacteroides nordii</name>
    <dbReference type="NCBI Taxonomy" id="291645"/>
    <lineage>
        <taxon>Bacteria</taxon>
        <taxon>Pseudomonadati</taxon>
        <taxon>Bacteroidota</taxon>
        <taxon>Bacteroidia</taxon>
        <taxon>Bacteroidales</taxon>
        <taxon>Bacteroidaceae</taxon>
        <taxon>Bacteroides</taxon>
    </lineage>
</organism>
<feature type="signal peptide" evidence="1">
    <location>
        <begin position="1"/>
        <end position="18"/>
    </location>
</feature>
<reference evidence="2 3" key="1">
    <citation type="submission" date="2018-08" db="EMBL/GenBank/DDBJ databases">
        <title>A genome reference for cultivated species of the human gut microbiota.</title>
        <authorList>
            <person name="Zou Y."/>
            <person name="Xue W."/>
            <person name="Luo G."/>
        </authorList>
    </citation>
    <scope>NUCLEOTIDE SEQUENCE [LARGE SCALE GENOMIC DNA]</scope>
    <source>
        <strain evidence="2 3">AM40-30BH</strain>
    </source>
</reference>
<protein>
    <recommendedName>
        <fullName evidence="4">Protein SirB1 N-terminal domain-containing protein</fullName>
    </recommendedName>
</protein>
<gene>
    <name evidence="2" type="ORF">DW888_04425</name>
</gene>
<keyword evidence="1" id="KW-0732">Signal</keyword>